<gene>
    <name evidence="1" type="ORF">ARMGADRAFT_224985</name>
</gene>
<dbReference type="InParanoid" id="A0A2H3ELJ4"/>
<evidence type="ECO:0000313" key="1">
    <source>
        <dbReference type="EMBL" id="PBL01688.1"/>
    </source>
</evidence>
<keyword evidence="2" id="KW-1185">Reference proteome</keyword>
<dbReference type="STRING" id="47427.A0A2H3ELJ4"/>
<proteinExistence type="predicted"/>
<dbReference type="EMBL" id="KZ293645">
    <property type="protein sequence ID" value="PBL01688.1"/>
    <property type="molecule type" value="Genomic_DNA"/>
</dbReference>
<evidence type="ECO:0000313" key="2">
    <source>
        <dbReference type="Proteomes" id="UP000217790"/>
    </source>
</evidence>
<dbReference type="OrthoDB" id="3006183at2759"/>
<sequence length="166" mass="19627">MWPRMHVRKYENRHRKAYPWMRRIAQAQPSSTLHKRSLQTLTPSHCLWDGFSKASTIWETRDAHLKHLENHLTWLASVSTSGESRRCNWEPVHTDWHLSDWAFHFTVAHDINPNKAVIVDHCALCGEWVEDHKGDRSAWNAYCKTHYKTMFSPLKHRLQGHVSSRP</sequence>
<dbReference type="Proteomes" id="UP000217790">
    <property type="component" value="Unassembled WGS sequence"/>
</dbReference>
<dbReference type="AlphaFoldDB" id="A0A2H3ELJ4"/>
<protein>
    <submittedName>
        <fullName evidence="1">Uncharacterized protein</fullName>
    </submittedName>
</protein>
<name>A0A2H3ELJ4_ARMGA</name>
<reference evidence="2" key="1">
    <citation type="journal article" date="2017" name="Nat. Ecol. Evol.">
        <title>Genome expansion and lineage-specific genetic innovations in the forest pathogenic fungi Armillaria.</title>
        <authorList>
            <person name="Sipos G."/>
            <person name="Prasanna A.N."/>
            <person name="Walter M.C."/>
            <person name="O'Connor E."/>
            <person name="Balint B."/>
            <person name="Krizsan K."/>
            <person name="Kiss B."/>
            <person name="Hess J."/>
            <person name="Varga T."/>
            <person name="Slot J."/>
            <person name="Riley R."/>
            <person name="Boka B."/>
            <person name="Rigling D."/>
            <person name="Barry K."/>
            <person name="Lee J."/>
            <person name="Mihaltcheva S."/>
            <person name="LaButti K."/>
            <person name="Lipzen A."/>
            <person name="Waldron R."/>
            <person name="Moloney N.M."/>
            <person name="Sperisen C."/>
            <person name="Kredics L."/>
            <person name="Vagvoelgyi C."/>
            <person name="Patrignani A."/>
            <person name="Fitzpatrick D."/>
            <person name="Nagy I."/>
            <person name="Doyle S."/>
            <person name="Anderson J.B."/>
            <person name="Grigoriev I.V."/>
            <person name="Gueldener U."/>
            <person name="Muensterkoetter M."/>
            <person name="Nagy L.G."/>
        </authorList>
    </citation>
    <scope>NUCLEOTIDE SEQUENCE [LARGE SCALE GENOMIC DNA]</scope>
    <source>
        <strain evidence="2">Ar21-2</strain>
    </source>
</reference>
<organism evidence="1 2">
    <name type="scientific">Armillaria gallica</name>
    <name type="common">Bulbous honey fungus</name>
    <name type="synonym">Armillaria bulbosa</name>
    <dbReference type="NCBI Taxonomy" id="47427"/>
    <lineage>
        <taxon>Eukaryota</taxon>
        <taxon>Fungi</taxon>
        <taxon>Dikarya</taxon>
        <taxon>Basidiomycota</taxon>
        <taxon>Agaricomycotina</taxon>
        <taxon>Agaricomycetes</taxon>
        <taxon>Agaricomycetidae</taxon>
        <taxon>Agaricales</taxon>
        <taxon>Marasmiineae</taxon>
        <taxon>Physalacriaceae</taxon>
        <taxon>Armillaria</taxon>
    </lineage>
</organism>
<accession>A0A2H3ELJ4</accession>